<sequence length="37" mass="3938">MKLPIDPPVRHPGVVAGAVAEEHVEALRARVARAPAR</sequence>
<organism evidence="1 2">
    <name type="scientific">Saccharothrix longispora</name>
    <dbReference type="NCBI Taxonomy" id="33920"/>
    <lineage>
        <taxon>Bacteria</taxon>
        <taxon>Bacillati</taxon>
        <taxon>Actinomycetota</taxon>
        <taxon>Actinomycetes</taxon>
        <taxon>Pseudonocardiales</taxon>
        <taxon>Pseudonocardiaceae</taxon>
        <taxon>Saccharothrix</taxon>
    </lineage>
</organism>
<evidence type="ECO:0000313" key="1">
    <source>
        <dbReference type="EMBL" id="MDR6593041.1"/>
    </source>
</evidence>
<gene>
    <name evidence="1" type="ORF">J2S66_001425</name>
</gene>
<reference evidence="1 2" key="1">
    <citation type="submission" date="2023-07" db="EMBL/GenBank/DDBJ databases">
        <title>Sequencing the genomes of 1000 actinobacteria strains.</title>
        <authorList>
            <person name="Klenk H.-P."/>
        </authorList>
    </citation>
    <scope>NUCLEOTIDE SEQUENCE [LARGE SCALE GENOMIC DNA]</scope>
    <source>
        <strain evidence="1 2">DSM 43749</strain>
    </source>
</reference>
<proteinExistence type="predicted"/>
<evidence type="ECO:0000313" key="2">
    <source>
        <dbReference type="Proteomes" id="UP001268819"/>
    </source>
</evidence>
<name>A0ABU1PQW1_9PSEU</name>
<keyword evidence="2" id="KW-1185">Reference proteome</keyword>
<comment type="caution">
    <text evidence="1">The sequence shown here is derived from an EMBL/GenBank/DDBJ whole genome shotgun (WGS) entry which is preliminary data.</text>
</comment>
<accession>A0ABU1PQW1</accession>
<dbReference type="Proteomes" id="UP001268819">
    <property type="component" value="Unassembled WGS sequence"/>
</dbReference>
<protein>
    <submittedName>
        <fullName evidence="1">Uncharacterized protein</fullName>
    </submittedName>
</protein>
<dbReference type="EMBL" id="JAVDSG010000001">
    <property type="protein sequence ID" value="MDR6593041.1"/>
    <property type="molecule type" value="Genomic_DNA"/>
</dbReference>